<protein>
    <submittedName>
        <fullName evidence="1">Type I-C CRISPR-associated protein Cas8c/Csd1</fullName>
    </submittedName>
</protein>
<reference evidence="1 2" key="1">
    <citation type="submission" date="2018-02" db="EMBL/GenBank/DDBJ databases">
        <title>Genome sequence of Desulfovibrio carbinolicus DSM 3852.</title>
        <authorList>
            <person name="Wilbanks E."/>
            <person name="Skennerton C.T."/>
            <person name="Orphan V.J."/>
        </authorList>
    </citation>
    <scope>NUCLEOTIDE SEQUENCE [LARGE SCALE GENOMIC DNA]</scope>
    <source>
        <strain evidence="1 2">DSM 3852</strain>
    </source>
</reference>
<accession>A0A4P6HIV2</accession>
<dbReference type="KEGG" id="dcb:C3Y92_07095"/>
<keyword evidence="2" id="KW-1185">Reference proteome</keyword>
<dbReference type="Pfam" id="PF09709">
    <property type="entry name" value="Cas_Csd1"/>
    <property type="match status" value="1"/>
</dbReference>
<gene>
    <name evidence="1" type="primary">cas8c</name>
    <name evidence="1" type="ORF">C3Y92_07095</name>
</gene>
<dbReference type="Proteomes" id="UP000293296">
    <property type="component" value="Chromosome"/>
</dbReference>
<dbReference type="CDD" id="cd09757">
    <property type="entry name" value="Cas8c_I-C"/>
    <property type="match status" value="1"/>
</dbReference>
<dbReference type="NCBIfam" id="TIGR01863">
    <property type="entry name" value="cas_Csd1"/>
    <property type="match status" value="1"/>
</dbReference>
<evidence type="ECO:0000313" key="2">
    <source>
        <dbReference type="Proteomes" id="UP000293296"/>
    </source>
</evidence>
<dbReference type="AlphaFoldDB" id="A0A4P6HIV2"/>
<dbReference type="InterPro" id="IPR010144">
    <property type="entry name" value="CRISPR-assoc_prot_Csd1-typ"/>
</dbReference>
<sequence>MSWMQKLFETYEACSREIDYTAPPQAEDGGQEAPALMPVSHTSQQAHICVTLDSEGKFHRAELLPRKSQLIIPATEASAGRAGAKVAPHPLIDKIHYCAKDYKGKKAETFKGGFEAYFDLLTKWSDSEFTHPMVLAVKKYIEKGTLVTDLVTSGILQVDASGELLTKPVDEESGIFKSIQKDQKTKLFDQGDAIVCWKVVGDVLEDRTWGNQELQKQWMLFDAQQEKGNGLCMVSGDVVACATNHPRNIRRPGDGAKLISSNDAANFTFRGRFEEPEQACTVGYETSHKAHNALRWLIARQGYRNGEQAVVAWAVSGARVPNPCGNLLDGINDEDLMRDDAPASSEAVAVEAQPKAPPPNMGLLFAQRLRKALAGYKADLKDTDGVAIMALDAASPGRLSVTFYREQMLEQYLGNLEAWQENCAWVLPVRLPDEEKGKGKKHKRTVYAAYAPLPETIARVAYGRRVDDTLRKATVERLLPCIVDGAHLPRDLVEGCVRRACNRAALEDWEWPEVLGVACAMYKGYRAINFHEKRFDMALDESIDSRDYLYGRLLAVAEYIERTALQQAGEKRATNAERLIQRFADHPYATWRQLELSLAPYMQRLQNSSSAGLLGRAKKILREICDKFSPEAFESPAKLSGEFLLGYHCQMSAFYTKSEKDAAPEEHTQEGA</sequence>
<dbReference type="OrthoDB" id="5389988at2"/>
<evidence type="ECO:0000313" key="1">
    <source>
        <dbReference type="EMBL" id="QAZ67007.1"/>
    </source>
</evidence>
<name>A0A4P6HIV2_9BACT</name>
<proteinExistence type="predicted"/>
<dbReference type="EMBL" id="CP026538">
    <property type="protein sequence ID" value="QAZ67007.1"/>
    <property type="molecule type" value="Genomic_DNA"/>
</dbReference>
<organism evidence="1 2">
    <name type="scientific">Solidesulfovibrio carbinolicus</name>
    <dbReference type="NCBI Taxonomy" id="296842"/>
    <lineage>
        <taxon>Bacteria</taxon>
        <taxon>Pseudomonadati</taxon>
        <taxon>Thermodesulfobacteriota</taxon>
        <taxon>Desulfovibrionia</taxon>
        <taxon>Desulfovibrionales</taxon>
        <taxon>Desulfovibrionaceae</taxon>
        <taxon>Solidesulfovibrio</taxon>
    </lineage>
</organism>